<dbReference type="PANTHER" id="PTHR43099">
    <property type="entry name" value="UPF0053 PROTEIN YRKA"/>
    <property type="match status" value="1"/>
</dbReference>
<keyword evidence="3" id="KW-1003">Cell membrane</keyword>
<dbReference type="InterPro" id="IPR046342">
    <property type="entry name" value="CBS_dom_sf"/>
</dbReference>
<feature type="domain" description="CBS" evidence="13">
    <location>
        <begin position="280"/>
        <end position="337"/>
    </location>
</feature>
<feature type="transmembrane region" description="Helical" evidence="12">
    <location>
        <begin position="12"/>
        <end position="34"/>
    </location>
</feature>
<organism evidence="15 16">
    <name type="scientific">Streptomyces xinghaiensis</name>
    <dbReference type="NCBI Taxonomy" id="1038928"/>
    <lineage>
        <taxon>Bacteria</taxon>
        <taxon>Bacillati</taxon>
        <taxon>Actinomycetota</taxon>
        <taxon>Actinomycetes</taxon>
        <taxon>Kitasatosporales</taxon>
        <taxon>Streptomycetaceae</taxon>
        <taxon>Streptomyces</taxon>
    </lineage>
</organism>
<dbReference type="InterPro" id="IPR036318">
    <property type="entry name" value="FAD-bd_PCMH-like_sf"/>
</dbReference>
<dbReference type="SMART" id="SM01091">
    <property type="entry name" value="CorC_HlyC"/>
    <property type="match status" value="1"/>
</dbReference>
<feature type="transmembrane region" description="Helical" evidence="12">
    <location>
        <begin position="136"/>
        <end position="158"/>
    </location>
</feature>
<evidence type="ECO:0000256" key="9">
    <source>
        <dbReference type="PROSITE-ProRule" id="PRU00703"/>
    </source>
</evidence>
<evidence type="ECO:0000256" key="2">
    <source>
        <dbReference type="ARBA" id="ARBA00006337"/>
    </source>
</evidence>
<keyword evidence="4 10" id="KW-0812">Transmembrane</keyword>
<reference evidence="15 16" key="1">
    <citation type="journal article" date="2014" name="Genome Announc.">
        <title>Draft Genome Sequence of Streptomyces fradiae ATCC 19609, a Strain Highly Sensitive to Antibiotics.</title>
        <authorList>
            <person name="Bekker O.B."/>
            <person name="Klimina K.M."/>
            <person name="Vatlin A.A."/>
            <person name="Zakharevich N.V."/>
            <person name="Kasianov A.S."/>
            <person name="Danilenko V.N."/>
        </authorList>
    </citation>
    <scope>NUCLEOTIDE SEQUENCE [LARGE SCALE GENOMIC DNA]</scope>
    <source>
        <strain evidence="15 16">ATCC 19609</strain>
    </source>
</reference>
<dbReference type="SUPFAM" id="SSF56176">
    <property type="entry name" value="FAD-binding/transporter-associated domain-like"/>
    <property type="match status" value="1"/>
</dbReference>
<dbReference type="GO" id="GO:0005886">
    <property type="term" value="C:plasma membrane"/>
    <property type="evidence" value="ECO:0007669"/>
    <property type="project" value="UniProtKB-SubCell"/>
</dbReference>
<feature type="transmembrane region" description="Helical" evidence="12">
    <location>
        <begin position="104"/>
        <end position="124"/>
    </location>
</feature>
<evidence type="ECO:0000256" key="10">
    <source>
        <dbReference type="PROSITE-ProRule" id="PRU01193"/>
    </source>
</evidence>
<dbReference type="Gene3D" id="3.10.580.10">
    <property type="entry name" value="CBS-domain"/>
    <property type="match status" value="1"/>
</dbReference>
<dbReference type="Gene3D" id="3.30.465.10">
    <property type="match status" value="1"/>
</dbReference>
<feature type="compositionally biased region" description="Basic and acidic residues" evidence="11">
    <location>
        <begin position="428"/>
        <end position="439"/>
    </location>
</feature>
<feature type="compositionally biased region" description="Gly residues" evidence="11">
    <location>
        <begin position="440"/>
        <end position="451"/>
    </location>
</feature>
<evidence type="ECO:0000259" key="13">
    <source>
        <dbReference type="PROSITE" id="PS51371"/>
    </source>
</evidence>
<feature type="transmembrane region" description="Helical" evidence="12">
    <location>
        <begin position="63"/>
        <end position="84"/>
    </location>
</feature>
<evidence type="ECO:0000256" key="1">
    <source>
        <dbReference type="ARBA" id="ARBA00004651"/>
    </source>
</evidence>
<dbReference type="Proteomes" id="UP000028058">
    <property type="component" value="Unassembled WGS sequence"/>
</dbReference>
<keyword evidence="5" id="KW-0677">Repeat</keyword>
<sequence length="451" mass="48053">MAVMDGYGWELALVAALIVLNALFAGSEIALISLRESRLRRLRRGGGANAARLVRLAEDPNRYLATIQVGITLAGFLASATAAVSLAEPVVPRLSFLGSAAEPMAIALVTLVLTFVTLVAGELAPKRLAMQFAERWALLAATPLTVLSSASRPVIWALGRSTNALVRLLGGNPRAGQEPPTPDELKDMVVGQRGLTAQQRRILANALELHERILRDVLVPRRSVFTLAASLPAAEARAELAGAGHSRAPVVRAGHFEDVIGVVRLRDLTTSDDAVPVAEVARPAVVFSDFTKVSEALRRFRADRQQFALVVDEYGSVEGIVTIEDLLEEIVGEIYDETDRDVLSVRRQPDGSLLLPGSFPVHDLPDIGVEVGAPAARGRFTTIAGLVLDRLGRIPETPGERIPLGAWEIEVTEVDHHAVTGVRLRPRAAADRESEDREGGGGAENGAGGGA</sequence>
<dbReference type="PANTHER" id="PTHR43099:SF5">
    <property type="entry name" value="HLYC_CORC FAMILY TRANSPORTER"/>
    <property type="match status" value="1"/>
</dbReference>
<keyword evidence="16" id="KW-1185">Reference proteome</keyword>
<dbReference type="PROSITE" id="PS51371">
    <property type="entry name" value="CBS"/>
    <property type="match status" value="1"/>
</dbReference>
<comment type="similarity">
    <text evidence="2">Belongs to the UPF0053 family.</text>
</comment>
<evidence type="ECO:0000256" key="3">
    <source>
        <dbReference type="ARBA" id="ARBA00022475"/>
    </source>
</evidence>
<dbReference type="InterPro" id="IPR000644">
    <property type="entry name" value="CBS_dom"/>
</dbReference>
<protein>
    <submittedName>
        <fullName evidence="15">HlyC/CorC family transporter</fullName>
    </submittedName>
</protein>
<dbReference type="InterPro" id="IPR044751">
    <property type="entry name" value="Ion_transp-like_CBS"/>
</dbReference>
<dbReference type="CDD" id="cd04590">
    <property type="entry name" value="CBS_pair_CorC_HlyC_assoc"/>
    <property type="match status" value="1"/>
</dbReference>
<gene>
    <name evidence="15" type="ORF">SFRA_011775</name>
</gene>
<evidence type="ECO:0000256" key="5">
    <source>
        <dbReference type="ARBA" id="ARBA00022737"/>
    </source>
</evidence>
<dbReference type="InterPro" id="IPR051676">
    <property type="entry name" value="UPF0053_domain"/>
</dbReference>
<evidence type="ECO:0000256" key="11">
    <source>
        <dbReference type="SAM" id="MobiDB-lite"/>
    </source>
</evidence>
<dbReference type="Pfam" id="PF03471">
    <property type="entry name" value="CorC_HlyC"/>
    <property type="match status" value="1"/>
</dbReference>
<name>A0A3R7I9F8_9ACTN</name>
<keyword evidence="7 9" id="KW-0129">CBS domain</keyword>
<feature type="region of interest" description="Disordered" evidence="11">
    <location>
        <begin position="425"/>
        <end position="451"/>
    </location>
</feature>
<comment type="subcellular location">
    <subcellularLocation>
        <location evidence="1">Cell membrane</location>
        <topology evidence="1">Multi-pass membrane protein</topology>
    </subcellularLocation>
</comment>
<evidence type="ECO:0000256" key="7">
    <source>
        <dbReference type="ARBA" id="ARBA00023122"/>
    </source>
</evidence>
<evidence type="ECO:0000256" key="12">
    <source>
        <dbReference type="SAM" id="Phobius"/>
    </source>
</evidence>
<proteinExistence type="inferred from homology"/>
<dbReference type="Pfam" id="PF01595">
    <property type="entry name" value="CNNM"/>
    <property type="match status" value="1"/>
</dbReference>
<dbReference type="SUPFAM" id="SSF54631">
    <property type="entry name" value="CBS-domain pair"/>
    <property type="match status" value="1"/>
</dbReference>
<dbReference type="EMBL" id="JNAD02000004">
    <property type="protein sequence ID" value="RKM96697.1"/>
    <property type="molecule type" value="Genomic_DNA"/>
</dbReference>
<dbReference type="GO" id="GO:0050660">
    <property type="term" value="F:flavin adenine dinucleotide binding"/>
    <property type="evidence" value="ECO:0007669"/>
    <property type="project" value="InterPro"/>
</dbReference>
<dbReference type="InterPro" id="IPR002550">
    <property type="entry name" value="CNNM"/>
</dbReference>
<evidence type="ECO:0000313" key="15">
    <source>
        <dbReference type="EMBL" id="RKM96697.1"/>
    </source>
</evidence>
<dbReference type="InterPro" id="IPR005170">
    <property type="entry name" value="Transptr-assoc_dom"/>
</dbReference>
<keyword evidence="6 10" id="KW-1133">Transmembrane helix</keyword>
<evidence type="ECO:0000259" key="14">
    <source>
        <dbReference type="PROSITE" id="PS51846"/>
    </source>
</evidence>
<keyword evidence="8 10" id="KW-0472">Membrane</keyword>
<comment type="caution">
    <text evidence="15">The sequence shown here is derived from an EMBL/GenBank/DDBJ whole genome shotgun (WGS) entry which is preliminary data.</text>
</comment>
<dbReference type="AlphaFoldDB" id="A0A3R7I9F8"/>
<dbReference type="InterPro" id="IPR016169">
    <property type="entry name" value="FAD-bd_PCMH_sub2"/>
</dbReference>
<dbReference type="PROSITE" id="PS51846">
    <property type="entry name" value="CNNM"/>
    <property type="match status" value="1"/>
</dbReference>
<evidence type="ECO:0000313" key="16">
    <source>
        <dbReference type="Proteomes" id="UP000028058"/>
    </source>
</evidence>
<feature type="domain" description="CNNM transmembrane" evidence="14">
    <location>
        <begin position="3"/>
        <end position="208"/>
    </location>
</feature>
<evidence type="ECO:0000256" key="6">
    <source>
        <dbReference type="ARBA" id="ARBA00022989"/>
    </source>
</evidence>
<evidence type="ECO:0000256" key="8">
    <source>
        <dbReference type="ARBA" id="ARBA00023136"/>
    </source>
</evidence>
<evidence type="ECO:0000256" key="4">
    <source>
        <dbReference type="ARBA" id="ARBA00022692"/>
    </source>
</evidence>
<accession>A0A3R7I9F8</accession>
<dbReference type="Pfam" id="PF00571">
    <property type="entry name" value="CBS"/>
    <property type="match status" value="2"/>
</dbReference>